<feature type="domain" description="N-acetyltransferase" evidence="1">
    <location>
        <begin position="1"/>
        <end position="138"/>
    </location>
</feature>
<sequence>MTRPDWTWVQEWFEDETLNRELGPLDTEWLDYVLAETEGAQLVIVDGDDSPVALVGCAWDSDRKAHGITDIAVDPRRRRSSLGRHGLDCAIRWSGHPPAAGWVAFVHPDNAPAFRFFTSIGWKYEGLDDSMHRFSSPS</sequence>
<organism evidence="2 3">
    <name type="scientific">Nocardia panacis</name>
    <dbReference type="NCBI Taxonomy" id="2340916"/>
    <lineage>
        <taxon>Bacteria</taxon>
        <taxon>Bacillati</taxon>
        <taxon>Actinomycetota</taxon>
        <taxon>Actinomycetes</taxon>
        <taxon>Mycobacteriales</taxon>
        <taxon>Nocardiaceae</taxon>
        <taxon>Nocardia</taxon>
    </lineage>
</organism>
<dbReference type="Pfam" id="PF00583">
    <property type="entry name" value="Acetyltransf_1"/>
    <property type="match status" value="1"/>
</dbReference>
<evidence type="ECO:0000313" key="2">
    <source>
        <dbReference type="EMBL" id="RJO76362.1"/>
    </source>
</evidence>
<dbReference type="CDD" id="cd04301">
    <property type="entry name" value="NAT_SF"/>
    <property type="match status" value="1"/>
</dbReference>
<comment type="caution">
    <text evidence="2">The sequence shown here is derived from an EMBL/GenBank/DDBJ whole genome shotgun (WGS) entry which is preliminary data.</text>
</comment>
<accession>A0A3A4KP30</accession>
<dbReference type="Gene3D" id="3.40.630.30">
    <property type="match status" value="1"/>
</dbReference>
<gene>
    <name evidence="2" type="ORF">D5S18_08465</name>
</gene>
<evidence type="ECO:0000313" key="3">
    <source>
        <dbReference type="Proteomes" id="UP000266677"/>
    </source>
</evidence>
<dbReference type="EMBL" id="QZFU01000016">
    <property type="protein sequence ID" value="RJO76362.1"/>
    <property type="molecule type" value="Genomic_DNA"/>
</dbReference>
<dbReference type="SUPFAM" id="SSF55729">
    <property type="entry name" value="Acyl-CoA N-acyltransferases (Nat)"/>
    <property type="match status" value="1"/>
</dbReference>
<keyword evidence="3" id="KW-1185">Reference proteome</keyword>
<dbReference type="OrthoDB" id="4627958at2"/>
<keyword evidence="2" id="KW-0808">Transferase</keyword>
<dbReference type="AlphaFoldDB" id="A0A3A4KP30"/>
<dbReference type="InterPro" id="IPR016181">
    <property type="entry name" value="Acyl_CoA_acyltransferase"/>
</dbReference>
<name>A0A3A4KP30_9NOCA</name>
<dbReference type="PROSITE" id="PS51186">
    <property type="entry name" value="GNAT"/>
    <property type="match status" value="1"/>
</dbReference>
<dbReference type="GO" id="GO:0016747">
    <property type="term" value="F:acyltransferase activity, transferring groups other than amino-acyl groups"/>
    <property type="evidence" value="ECO:0007669"/>
    <property type="project" value="InterPro"/>
</dbReference>
<proteinExistence type="predicted"/>
<reference evidence="2 3" key="1">
    <citation type="submission" date="2018-09" db="EMBL/GenBank/DDBJ databases">
        <title>YIM PH21274 draft genome.</title>
        <authorList>
            <person name="Miao C."/>
        </authorList>
    </citation>
    <scope>NUCLEOTIDE SEQUENCE [LARGE SCALE GENOMIC DNA]</scope>
    <source>
        <strain evidence="2 3">YIM PH 21724</strain>
    </source>
</reference>
<protein>
    <submittedName>
        <fullName evidence="2">GNAT family N-acetyltransferase</fullName>
    </submittedName>
</protein>
<dbReference type="InterPro" id="IPR000182">
    <property type="entry name" value="GNAT_dom"/>
</dbReference>
<evidence type="ECO:0000259" key="1">
    <source>
        <dbReference type="PROSITE" id="PS51186"/>
    </source>
</evidence>
<dbReference type="Proteomes" id="UP000266677">
    <property type="component" value="Unassembled WGS sequence"/>
</dbReference>